<protein>
    <submittedName>
        <fullName evidence="1">Uncharacterized protein</fullName>
    </submittedName>
</protein>
<comment type="caution">
    <text evidence="1">The sequence shown here is derived from an EMBL/GenBank/DDBJ whole genome shotgun (WGS) entry which is preliminary data.</text>
</comment>
<dbReference type="SUPFAM" id="SSF49785">
    <property type="entry name" value="Galactose-binding domain-like"/>
    <property type="match status" value="1"/>
</dbReference>
<dbReference type="Proteomes" id="UP001583186">
    <property type="component" value="Unassembled WGS sequence"/>
</dbReference>
<evidence type="ECO:0000313" key="1">
    <source>
        <dbReference type="EMBL" id="KAL1894351.1"/>
    </source>
</evidence>
<dbReference type="EMBL" id="JAWCUI010000033">
    <property type="protein sequence ID" value="KAL1894351.1"/>
    <property type="molecule type" value="Genomic_DNA"/>
</dbReference>
<dbReference type="Gene3D" id="2.60.120.260">
    <property type="entry name" value="Galactose-binding domain-like"/>
    <property type="match status" value="1"/>
</dbReference>
<reference evidence="1 2" key="1">
    <citation type="journal article" date="2024" name="IMA Fungus">
        <title>IMA Genome - F19 : A genome assembly and annotation guide to empower mycologists, including annotated draft genome sequences of Ceratocystis pirilliformis, Diaporthe australafricana, Fusarium ophioides, Paecilomyces lecythidis, and Sporothrix stenoceras.</title>
        <authorList>
            <person name="Aylward J."/>
            <person name="Wilson A.M."/>
            <person name="Visagie C.M."/>
            <person name="Spraker J."/>
            <person name="Barnes I."/>
            <person name="Buitendag C."/>
            <person name="Ceriani C."/>
            <person name="Del Mar Angel L."/>
            <person name="du Plessis D."/>
            <person name="Fuchs T."/>
            <person name="Gasser K."/>
            <person name="Kramer D."/>
            <person name="Li W."/>
            <person name="Munsamy K."/>
            <person name="Piso A."/>
            <person name="Price J.L."/>
            <person name="Sonnekus B."/>
            <person name="Thomas C."/>
            <person name="van der Nest A."/>
            <person name="van Dijk A."/>
            <person name="van Heerden A."/>
            <person name="van Vuuren N."/>
            <person name="Yilmaz N."/>
            <person name="Duong T.A."/>
            <person name="van der Merwe N.A."/>
            <person name="Wingfield M.J."/>
            <person name="Wingfield B.D."/>
        </authorList>
    </citation>
    <scope>NUCLEOTIDE SEQUENCE [LARGE SCALE GENOMIC DNA]</scope>
    <source>
        <strain evidence="1 2">CMW 5346</strain>
    </source>
</reference>
<organism evidence="1 2">
    <name type="scientific">Sporothrix stenoceras</name>
    <dbReference type="NCBI Taxonomy" id="5173"/>
    <lineage>
        <taxon>Eukaryota</taxon>
        <taxon>Fungi</taxon>
        <taxon>Dikarya</taxon>
        <taxon>Ascomycota</taxon>
        <taxon>Pezizomycotina</taxon>
        <taxon>Sordariomycetes</taxon>
        <taxon>Sordariomycetidae</taxon>
        <taxon>Ophiostomatales</taxon>
        <taxon>Ophiostomataceae</taxon>
        <taxon>Sporothrix</taxon>
    </lineage>
</organism>
<name>A0ABR3Z143_9PEZI</name>
<keyword evidence="2" id="KW-1185">Reference proteome</keyword>
<accession>A0ABR3Z143</accession>
<proteinExistence type="predicted"/>
<sequence>MAKTAIFHREALRSHHFGHEHGLRHPGRHHSLSPLQGLFWSSPASSSSASPSTSTAPPAPPTCNTNLLTNGDFSNNINYWTITGNYAATIDGCGPYSNCMDMYFGSGSVQISQSFDTQAGTLYSISFGYYAAVNAGAAFTCNIIAGDNLENGVTIASFSLALALTTWELYGDVFHAAAGTTKTTVACVVTSDSFTQFELMNLKIAIPCWDGVV</sequence>
<gene>
    <name evidence="1" type="ORF">Sste5346_005850</name>
</gene>
<dbReference type="InterPro" id="IPR008979">
    <property type="entry name" value="Galactose-bd-like_sf"/>
</dbReference>
<evidence type="ECO:0000313" key="2">
    <source>
        <dbReference type="Proteomes" id="UP001583186"/>
    </source>
</evidence>